<feature type="transmembrane region" description="Helical" evidence="7">
    <location>
        <begin position="110"/>
        <end position="136"/>
    </location>
</feature>
<keyword evidence="2 7" id="KW-0813">Transport</keyword>
<keyword evidence="6 7" id="KW-0472">Membrane</keyword>
<feature type="transmembrane region" description="Helical" evidence="7">
    <location>
        <begin position="295"/>
        <end position="315"/>
    </location>
</feature>
<feature type="transmembrane region" description="Helical" evidence="7">
    <location>
        <begin position="250"/>
        <end position="275"/>
    </location>
</feature>
<dbReference type="PROSITE" id="PS50928">
    <property type="entry name" value="ABC_TM1"/>
    <property type="match status" value="1"/>
</dbReference>
<comment type="similarity">
    <text evidence="7">Belongs to the binding-protein-dependent transport system permease family.</text>
</comment>
<feature type="transmembrane region" description="Helical" evidence="7">
    <location>
        <begin position="190"/>
        <end position="211"/>
    </location>
</feature>
<organism evidence="9 10">
    <name type="scientific">Natronomonas salsuginis</name>
    <dbReference type="NCBI Taxonomy" id="2217661"/>
    <lineage>
        <taxon>Archaea</taxon>
        <taxon>Methanobacteriati</taxon>
        <taxon>Methanobacteriota</taxon>
        <taxon>Stenosarchaea group</taxon>
        <taxon>Halobacteria</taxon>
        <taxon>Halobacteriales</taxon>
        <taxon>Natronomonadaceae</taxon>
        <taxon>Natronomonas</taxon>
    </lineage>
</organism>
<dbReference type="InterPro" id="IPR050366">
    <property type="entry name" value="BP-dependent_transpt_permease"/>
</dbReference>
<comment type="caution">
    <text evidence="9">The sequence shown here is derived from an EMBL/GenBank/DDBJ whole genome shotgun (WGS) entry which is preliminary data.</text>
</comment>
<evidence type="ECO:0000256" key="2">
    <source>
        <dbReference type="ARBA" id="ARBA00022448"/>
    </source>
</evidence>
<feature type="domain" description="ABC transmembrane type-1" evidence="8">
    <location>
        <begin position="106"/>
        <end position="316"/>
    </location>
</feature>
<dbReference type="InterPro" id="IPR000515">
    <property type="entry name" value="MetI-like"/>
</dbReference>
<keyword evidence="4 7" id="KW-0812">Transmembrane</keyword>
<keyword evidence="3" id="KW-1003">Cell membrane</keyword>
<dbReference type="OrthoDB" id="312811at2157"/>
<keyword evidence="5 7" id="KW-1133">Transmembrane helix</keyword>
<feature type="transmembrane region" description="Helical" evidence="7">
    <location>
        <begin position="20"/>
        <end position="41"/>
    </location>
</feature>
<dbReference type="RefSeq" id="WP_137277597.1">
    <property type="nucleotide sequence ID" value="NZ_QKNX01000009.1"/>
</dbReference>
<dbReference type="EMBL" id="QKNX01000009">
    <property type="protein sequence ID" value="TKR24480.1"/>
    <property type="molecule type" value="Genomic_DNA"/>
</dbReference>
<dbReference type="InterPro" id="IPR035906">
    <property type="entry name" value="MetI-like_sf"/>
</dbReference>
<protein>
    <submittedName>
        <fullName evidence="9">ABC transporter permease</fullName>
    </submittedName>
</protein>
<dbReference type="PANTHER" id="PTHR43386:SF1">
    <property type="entry name" value="D,D-DIPEPTIDE TRANSPORT SYSTEM PERMEASE PROTEIN DDPC-RELATED"/>
    <property type="match status" value="1"/>
</dbReference>
<gene>
    <name evidence="9" type="ORF">DM868_14730</name>
</gene>
<dbReference type="Pfam" id="PF00528">
    <property type="entry name" value="BPD_transp_1"/>
    <property type="match status" value="1"/>
</dbReference>
<evidence type="ECO:0000256" key="3">
    <source>
        <dbReference type="ARBA" id="ARBA00022475"/>
    </source>
</evidence>
<dbReference type="InterPro" id="IPR025966">
    <property type="entry name" value="OppC_N"/>
</dbReference>
<evidence type="ECO:0000256" key="6">
    <source>
        <dbReference type="ARBA" id="ARBA00023136"/>
    </source>
</evidence>
<dbReference type="AlphaFoldDB" id="A0A4U5J673"/>
<dbReference type="Pfam" id="PF12911">
    <property type="entry name" value="OppC_N"/>
    <property type="match status" value="1"/>
</dbReference>
<dbReference type="SUPFAM" id="SSF161098">
    <property type="entry name" value="MetI-like"/>
    <property type="match status" value="1"/>
</dbReference>
<dbReference type="GO" id="GO:0005886">
    <property type="term" value="C:plasma membrane"/>
    <property type="evidence" value="ECO:0007669"/>
    <property type="project" value="UniProtKB-SubCell"/>
</dbReference>
<comment type="subcellular location">
    <subcellularLocation>
        <location evidence="1 7">Cell membrane</location>
        <topology evidence="1 7">Multi-pass membrane protein</topology>
    </subcellularLocation>
</comment>
<evidence type="ECO:0000313" key="10">
    <source>
        <dbReference type="Proteomes" id="UP000308037"/>
    </source>
</evidence>
<keyword evidence="10" id="KW-1185">Reference proteome</keyword>
<dbReference type="Proteomes" id="UP000308037">
    <property type="component" value="Unassembled WGS sequence"/>
</dbReference>
<evidence type="ECO:0000256" key="1">
    <source>
        <dbReference type="ARBA" id="ARBA00004651"/>
    </source>
</evidence>
<reference evidence="9 10" key="1">
    <citation type="submission" date="2019-04" db="EMBL/GenBank/DDBJ databases">
        <title>Natronomonas sp. F20-122 a newhaloarchaeon isolated from a saline saltern of Isla Bacuta, Huelva, Spain.</title>
        <authorList>
            <person name="Duran-Viseras A."/>
            <person name="Sanchez-Porro C."/>
            <person name="Ventosa A."/>
        </authorList>
    </citation>
    <scope>NUCLEOTIDE SEQUENCE [LARGE SCALE GENOMIC DNA]</scope>
    <source>
        <strain evidence="9 10">F20-122</strain>
    </source>
</reference>
<accession>A0A4U5J673</accession>
<name>A0A4U5J673_9EURY</name>
<evidence type="ECO:0000256" key="5">
    <source>
        <dbReference type="ARBA" id="ARBA00022989"/>
    </source>
</evidence>
<proteinExistence type="inferred from homology"/>
<evidence type="ECO:0000256" key="4">
    <source>
        <dbReference type="ARBA" id="ARBA00022692"/>
    </source>
</evidence>
<evidence type="ECO:0000256" key="7">
    <source>
        <dbReference type="RuleBase" id="RU363032"/>
    </source>
</evidence>
<dbReference type="GO" id="GO:0055085">
    <property type="term" value="P:transmembrane transport"/>
    <property type="evidence" value="ECO:0007669"/>
    <property type="project" value="InterPro"/>
</dbReference>
<dbReference type="Gene3D" id="1.10.3720.10">
    <property type="entry name" value="MetI-like"/>
    <property type="match status" value="1"/>
</dbReference>
<sequence>MIKRRTLQSLKDELRSNPTAIIGVFIFTVLIFGGVFAPILAPHNPTTQYSDRTHQPPLGFGGESEQTQLVDGEIQTVVADNSGTLNHMLGTDANGRDILSRSLYGLRTSLLVAVTAMILSLIVGTTFGLIAGYYGGKTDDTIMRFVDVILAFPSLLMALALFGILGPMTVSVPDPFAALGLVENRPETTPFPGTVTLAISAVIWVWIARVARSEARQVRNLDYVTAGKTMGMSDFGIIKNHVLPNSLTPILVLGTVQLATIIIIESSLSFLGFSGTTLSLGFDIAFGRDYLSNSWWISSVPGLFIVAAVISINLLGDWFRDALDPDIQGGGR</sequence>
<evidence type="ECO:0000259" key="8">
    <source>
        <dbReference type="PROSITE" id="PS50928"/>
    </source>
</evidence>
<evidence type="ECO:0000313" key="9">
    <source>
        <dbReference type="EMBL" id="TKR24480.1"/>
    </source>
</evidence>
<dbReference type="CDD" id="cd06261">
    <property type="entry name" value="TM_PBP2"/>
    <property type="match status" value="1"/>
</dbReference>
<feature type="transmembrane region" description="Helical" evidence="7">
    <location>
        <begin position="148"/>
        <end position="170"/>
    </location>
</feature>
<dbReference type="PANTHER" id="PTHR43386">
    <property type="entry name" value="OLIGOPEPTIDE TRANSPORT SYSTEM PERMEASE PROTEIN APPC"/>
    <property type="match status" value="1"/>
</dbReference>